<dbReference type="STRING" id="401625.A0A0P1BDL7"/>
<dbReference type="SMART" id="SM00829">
    <property type="entry name" value="PKS_ER"/>
    <property type="match status" value="1"/>
</dbReference>
<organism evidence="2 3">
    <name type="scientific">Ceraceosorus bombacis</name>
    <dbReference type="NCBI Taxonomy" id="401625"/>
    <lineage>
        <taxon>Eukaryota</taxon>
        <taxon>Fungi</taxon>
        <taxon>Dikarya</taxon>
        <taxon>Basidiomycota</taxon>
        <taxon>Ustilaginomycotina</taxon>
        <taxon>Exobasidiomycetes</taxon>
        <taxon>Ceraceosorales</taxon>
        <taxon>Ceraceosoraceae</taxon>
        <taxon>Ceraceosorus</taxon>
    </lineage>
</organism>
<feature type="domain" description="Enoyl reductase (ER)" evidence="1">
    <location>
        <begin position="17"/>
        <end position="322"/>
    </location>
</feature>
<dbReference type="GO" id="GO:0016491">
    <property type="term" value="F:oxidoreductase activity"/>
    <property type="evidence" value="ECO:0007669"/>
    <property type="project" value="InterPro"/>
</dbReference>
<accession>A0A0P1BDL7</accession>
<proteinExistence type="predicted"/>
<dbReference type="SUPFAM" id="SSF50129">
    <property type="entry name" value="GroES-like"/>
    <property type="match status" value="1"/>
</dbReference>
<dbReference type="SUPFAM" id="SSF51735">
    <property type="entry name" value="NAD(P)-binding Rossmann-fold domains"/>
    <property type="match status" value="1"/>
</dbReference>
<dbReference type="InterPro" id="IPR051397">
    <property type="entry name" value="Zn-ADH-like_protein"/>
</dbReference>
<evidence type="ECO:0000313" key="2">
    <source>
        <dbReference type="EMBL" id="CEH14053.1"/>
    </source>
</evidence>
<dbReference type="CDD" id="cd05289">
    <property type="entry name" value="MDR_like_2"/>
    <property type="match status" value="1"/>
</dbReference>
<dbReference type="OrthoDB" id="203908at2759"/>
<evidence type="ECO:0000313" key="3">
    <source>
        <dbReference type="Proteomes" id="UP000054845"/>
    </source>
</evidence>
<dbReference type="InterPro" id="IPR036291">
    <property type="entry name" value="NAD(P)-bd_dom_sf"/>
</dbReference>
<name>A0A0P1BDL7_9BASI</name>
<dbReference type="InterPro" id="IPR013149">
    <property type="entry name" value="ADH-like_C"/>
</dbReference>
<evidence type="ECO:0000259" key="1">
    <source>
        <dbReference type="SMART" id="SM00829"/>
    </source>
</evidence>
<dbReference type="Proteomes" id="UP000054845">
    <property type="component" value="Unassembled WGS sequence"/>
</dbReference>
<reference evidence="2 3" key="1">
    <citation type="submission" date="2014-09" db="EMBL/GenBank/DDBJ databases">
        <authorList>
            <person name="Magalhaes I.L.F."/>
            <person name="Oliveira U."/>
            <person name="Santos F.R."/>
            <person name="Vidigal T.H.D.A."/>
            <person name="Brescovit A.D."/>
            <person name="Santos A.J."/>
        </authorList>
    </citation>
    <scope>NUCLEOTIDE SEQUENCE [LARGE SCALE GENOMIC DNA]</scope>
</reference>
<dbReference type="InterPro" id="IPR013154">
    <property type="entry name" value="ADH-like_N"/>
</dbReference>
<protein>
    <submittedName>
        <fullName evidence="2">Predicted quinone oxidoreductase</fullName>
    </submittedName>
</protein>
<dbReference type="PANTHER" id="PTHR43677">
    <property type="entry name" value="SHORT-CHAIN DEHYDROGENASE/REDUCTASE"/>
    <property type="match status" value="1"/>
</dbReference>
<dbReference type="Pfam" id="PF00107">
    <property type="entry name" value="ADH_zinc_N"/>
    <property type="match status" value="1"/>
</dbReference>
<dbReference type="EMBL" id="CCYA01000240">
    <property type="protein sequence ID" value="CEH14053.1"/>
    <property type="molecule type" value="Genomic_DNA"/>
</dbReference>
<dbReference type="AlphaFoldDB" id="A0A0P1BDL7"/>
<dbReference type="Pfam" id="PF08240">
    <property type="entry name" value="ADH_N"/>
    <property type="match status" value="1"/>
</dbReference>
<dbReference type="InterPro" id="IPR020843">
    <property type="entry name" value="ER"/>
</dbReference>
<keyword evidence="3" id="KW-1185">Reference proteome</keyword>
<sequence>MSSIPREMNAIIIRKFGGIDVLEPAQLPVPSVGPGQVLVKIAFASVASWDPFVREGGFAQVLGHAPTFPYIIGSDGSGTIAAVGTGVTHLAVGEQVYSMGMGHYAEYIVLDAQAVSPVPKGLPLDQAGAMPSIALTALVGLAKELQVQSGRTLVISGASGDTGQVAVQLAKLLGARVLAIASGEDGVALARELGADAAIDGKTADIAAAVGQFAPGGVDAALALVGGASLDATIAGVRKGGHVAYPLGVMPEPESRPDVHLQRYDLTNYNENPAIAQPAMRQLNSLIQSTSFQVKIAQTFPLNQAAAAHQAVSARRVGKILLSTG</sequence>
<dbReference type="InterPro" id="IPR011032">
    <property type="entry name" value="GroES-like_sf"/>
</dbReference>
<dbReference type="Gene3D" id="3.40.50.720">
    <property type="entry name" value="NAD(P)-binding Rossmann-like Domain"/>
    <property type="match status" value="1"/>
</dbReference>
<dbReference type="PANTHER" id="PTHR43677:SF4">
    <property type="entry name" value="QUINONE OXIDOREDUCTASE-LIKE PROTEIN 2"/>
    <property type="match status" value="1"/>
</dbReference>
<dbReference type="Gene3D" id="3.90.180.10">
    <property type="entry name" value="Medium-chain alcohol dehydrogenases, catalytic domain"/>
    <property type="match status" value="1"/>
</dbReference>